<dbReference type="Pfam" id="PF11951">
    <property type="entry name" value="Fungal_trans_2"/>
    <property type="match status" value="1"/>
</dbReference>
<evidence type="ECO:0000313" key="6">
    <source>
        <dbReference type="Proteomes" id="UP000799302"/>
    </source>
</evidence>
<dbReference type="GO" id="GO:0045944">
    <property type="term" value="P:positive regulation of transcription by RNA polymerase II"/>
    <property type="evidence" value="ECO:0007669"/>
    <property type="project" value="TreeGrafter"/>
</dbReference>
<name>A0A6A6U788_9PEZI</name>
<dbReference type="AlphaFoldDB" id="A0A6A6U788"/>
<dbReference type="Gene3D" id="4.10.240.10">
    <property type="entry name" value="Zn(2)-C6 fungal-type DNA-binding domain"/>
    <property type="match status" value="1"/>
</dbReference>
<dbReference type="InterPro" id="IPR036864">
    <property type="entry name" value="Zn2-C6_fun-type_DNA-bd_sf"/>
</dbReference>
<evidence type="ECO:0000259" key="4">
    <source>
        <dbReference type="PROSITE" id="PS50048"/>
    </source>
</evidence>
<feature type="domain" description="Zn(2)-C6 fungal-type" evidence="4">
    <location>
        <begin position="39"/>
        <end position="68"/>
    </location>
</feature>
<dbReference type="SUPFAM" id="SSF57701">
    <property type="entry name" value="Zn2/Cys6 DNA-binding domain"/>
    <property type="match status" value="1"/>
</dbReference>
<dbReference type="GO" id="GO:0000976">
    <property type="term" value="F:transcription cis-regulatory region binding"/>
    <property type="evidence" value="ECO:0007669"/>
    <property type="project" value="TreeGrafter"/>
</dbReference>
<dbReference type="GO" id="GO:0008270">
    <property type="term" value="F:zinc ion binding"/>
    <property type="evidence" value="ECO:0007669"/>
    <property type="project" value="InterPro"/>
</dbReference>
<evidence type="ECO:0000256" key="1">
    <source>
        <dbReference type="ARBA" id="ARBA00004123"/>
    </source>
</evidence>
<dbReference type="InterPro" id="IPR001138">
    <property type="entry name" value="Zn2Cys6_DnaBD"/>
</dbReference>
<evidence type="ECO:0000256" key="2">
    <source>
        <dbReference type="ARBA" id="ARBA00023242"/>
    </source>
</evidence>
<dbReference type="GO" id="GO:0005634">
    <property type="term" value="C:nucleus"/>
    <property type="evidence" value="ECO:0007669"/>
    <property type="project" value="UniProtKB-SubCell"/>
</dbReference>
<feature type="compositionally biased region" description="Pro residues" evidence="3">
    <location>
        <begin position="235"/>
        <end position="245"/>
    </location>
</feature>
<dbReference type="OrthoDB" id="3431704at2759"/>
<feature type="compositionally biased region" description="Basic and acidic residues" evidence="3">
    <location>
        <begin position="105"/>
        <end position="114"/>
    </location>
</feature>
<dbReference type="EMBL" id="MU004238">
    <property type="protein sequence ID" value="KAF2666824.1"/>
    <property type="molecule type" value="Genomic_DNA"/>
</dbReference>
<proteinExistence type="predicted"/>
<reference evidence="5" key="1">
    <citation type="journal article" date="2020" name="Stud. Mycol.">
        <title>101 Dothideomycetes genomes: a test case for predicting lifestyles and emergence of pathogens.</title>
        <authorList>
            <person name="Haridas S."/>
            <person name="Albert R."/>
            <person name="Binder M."/>
            <person name="Bloem J."/>
            <person name="Labutti K."/>
            <person name="Salamov A."/>
            <person name="Andreopoulos B."/>
            <person name="Baker S."/>
            <person name="Barry K."/>
            <person name="Bills G."/>
            <person name="Bluhm B."/>
            <person name="Cannon C."/>
            <person name="Castanera R."/>
            <person name="Culley D."/>
            <person name="Daum C."/>
            <person name="Ezra D."/>
            <person name="Gonzalez J."/>
            <person name="Henrissat B."/>
            <person name="Kuo A."/>
            <person name="Liang C."/>
            <person name="Lipzen A."/>
            <person name="Lutzoni F."/>
            <person name="Magnuson J."/>
            <person name="Mondo S."/>
            <person name="Nolan M."/>
            <person name="Ohm R."/>
            <person name="Pangilinan J."/>
            <person name="Park H.-J."/>
            <person name="Ramirez L."/>
            <person name="Alfaro M."/>
            <person name="Sun H."/>
            <person name="Tritt A."/>
            <person name="Yoshinaga Y."/>
            <person name="Zwiers L.-H."/>
            <person name="Turgeon B."/>
            <person name="Goodwin S."/>
            <person name="Spatafora J."/>
            <person name="Crous P."/>
            <person name="Grigoriev I."/>
        </authorList>
    </citation>
    <scope>NUCLEOTIDE SEQUENCE</scope>
    <source>
        <strain evidence="5">CBS 115976</strain>
    </source>
</reference>
<feature type="region of interest" description="Disordered" evidence="3">
    <location>
        <begin position="224"/>
        <end position="245"/>
    </location>
</feature>
<dbReference type="InterPro" id="IPR021858">
    <property type="entry name" value="Fun_TF"/>
</dbReference>
<keyword evidence="2" id="KW-0539">Nucleus</keyword>
<gene>
    <name evidence="5" type="ORF">BT63DRAFT_473127</name>
</gene>
<dbReference type="PANTHER" id="PTHR37534">
    <property type="entry name" value="TRANSCRIPTIONAL ACTIVATOR PROTEIN UGA3"/>
    <property type="match status" value="1"/>
</dbReference>
<organism evidence="5 6">
    <name type="scientific">Microthyrium microscopicum</name>
    <dbReference type="NCBI Taxonomy" id="703497"/>
    <lineage>
        <taxon>Eukaryota</taxon>
        <taxon>Fungi</taxon>
        <taxon>Dikarya</taxon>
        <taxon>Ascomycota</taxon>
        <taxon>Pezizomycotina</taxon>
        <taxon>Dothideomycetes</taxon>
        <taxon>Dothideomycetes incertae sedis</taxon>
        <taxon>Microthyriales</taxon>
        <taxon>Microthyriaceae</taxon>
        <taxon>Microthyrium</taxon>
    </lineage>
</organism>
<comment type="subcellular location">
    <subcellularLocation>
        <location evidence="1">Nucleus</location>
    </subcellularLocation>
</comment>
<evidence type="ECO:0000256" key="3">
    <source>
        <dbReference type="SAM" id="MobiDB-lite"/>
    </source>
</evidence>
<dbReference type="Pfam" id="PF00172">
    <property type="entry name" value="Zn_clus"/>
    <property type="match status" value="1"/>
</dbReference>
<feature type="region of interest" description="Disordered" evidence="3">
    <location>
        <begin position="1"/>
        <end position="27"/>
    </location>
</feature>
<feature type="compositionally biased region" description="Polar residues" evidence="3">
    <location>
        <begin position="93"/>
        <end position="104"/>
    </location>
</feature>
<dbReference type="Proteomes" id="UP000799302">
    <property type="component" value="Unassembled WGS sequence"/>
</dbReference>
<keyword evidence="6" id="KW-1185">Reference proteome</keyword>
<sequence>MSPTTQPVEPATTNTTATTQPNSIRKRRRRIAATGAADDCFTCQKRRIPCDRRRPYCTQCLEIGNDCSGYKTTLTWGVGVASRGKLRGLSLPVANSTRKASQDNQETKPQEKTSSRSSSISHKPTDTERTMKVEESNYYYGMTSPQSVMSPSFQSSYIPSAPIAIPSVSSQGWHVPVYHDHLEEYASPSSKAQHQMMGPSPLQRVASFSPGSYDDTLFSAPSTGSVGTFSDSDFPSPPQELPPTPEATPCADPYINNAMDLFLNGQDAVQLPQQLPFDGCSPFDMNSDSGINFNMDPFDTQNMGMFTMSPTTPVSAMSQLGMSPTAAPYISPARTPSVGSTSMAEELQSNQHSSWSTPVQSTIPISKYPNLSPRMAYLIDYYDKAVCPVLVAVDGQNNPYRVHVLALASTANPTLLNAVAALAANVLHHRSKSSENNYRMSPDPSQRGVCEEALYYKNTAVNLFNTAIRDPAAAHDDAILASLVVLSLFNISEGGIGKLKSQMPGIRQILALRGSNASQFLHWATYFFTQLDLMSAVVNDRRTQSRNSTLDLLDFSANLGALEHLANCEGRMLKVIARLGRAKFGSSWPTQAPSTPTINPFTGLPISSPQVKDFGSLDSIVNDVTSTDARQEFWSEWQHVRSRLRHWSRDSFSSPTTPSFPNGTKSENESLLVTHASEAFRHAALLFTERLAFPHIPPSSQQIQHLVSATLHHFSSIPESSALNKVLLWPLMVVGAECVQPRDRDVIRLRCGEAMRESGFFAGLSGLDILERVWAADDASWEPQAGLGWENKGHMPMLSSLGGQAGRWRRAMCMVDLRMVM</sequence>
<dbReference type="GO" id="GO:0000981">
    <property type="term" value="F:DNA-binding transcription factor activity, RNA polymerase II-specific"/>
    <property type="evidence" value="ECO:0007669"/>
    <property type="project" value="InterPro"/>
</dbReference>
<feature type="compositionally biased region" description="Polar residues" evidence="3">
    <location>
        <begin position="224"/>
        <end position="233"/>
    </location>
</feature>
<protein>
    <recommendedName>
        <fullName evidence="4">Zn(2)-C6 fungal-type domain-containing protein</fullName>
    </recommendedName>
</protein>
<feature type="region of interest" description="Disordered" evidence="3">
    <location>
        <begin position="91"/>
        <end position="129"/>
    </location>
</feature>
<dbReference type="PROSITE" id="PS50048">
    <property type="entry name" value="ZN2_CY6_FUNGAL_2"/>
    <property type="match status" value="1"/>
</dbReference>
<dbReference type="PANTHER" id="PTHR37534:SF7">
    <property type="entry name" value="TRANSCRIPTIONAL ACTIVATOR PROTEIN UGA3"/>
    <property type="match status" value="1"/>
</dbReference>
<evidence type="ECO:0000313" key="5">
    <source>
        <dbReference type="EMBL" id="KAF2666824.1"/>
    </source>
</evidence>
<accession>A0A6A6U788</accession>